<gene>
    <name evidence="2" type="ORF">BU204_34045</name>
</gene>
<evidence type="ECO:0008006" key="4">
    <source>
        <dbReference type="Google" id="ProtNLM"/>
    </source>
</evidence>
<feature type="compositionally biased region" description="Gly residues" evidence="1">
    <location>
        <begin position="302"/>
        <end position="371"/>
    </location>
</feature>
<feature type="compositionally biased region" description="Basic and acidic residues" evidence="1">
    <location>
        <begin position="408"/>
        <end position="420"/>
    </location>
</feature>
<feature type="compositionally biased region" description="Gly residues" evidence="1">
    <location>
        <begin position="206"/>
        <end position="276"/>
    </location>
</feature>
<dbReference type="Gene3D" id="1.20.1260.20">
    <property type="entry name" value="PPE superfamily"/>
    <property type="match status" value="1"/>
</dbReference>
<proteinExistence type="predicted"/>
<dbReference type="Proteomes" id="UP000185596">
    <property type="component" value="Unassembled WGS sequence"/>
</dbReference>
<dbReference type="EMBL" id="MSIE01000092">
    <property type="protein sequence ID" value="OLF08635.1"/>
    <property type="molecule type" value="Genomic_DNA"/>
</dbReference>
<evidence type="ECO:0000256" key="1">
    <source>
        <dbReference type="SAM" id="MobiDB-lite"/>
    </source>
</evidence>
<accession>A0A1Q8C2P1</accession>
<keyword evidence="3" id="KW-1185">Reference proteome</keyword>
<protein>
    <recommendedName>
        <fullName evidence="4">PPE family domain-containing protein</fullName>
    </recommendedName>
</protein>
<evidence type="ECO:0000313" key="3">
    <source>
        <dbReference type="Proteomes" id="UP000185596"/>
    </source>
</evidence>
<sequence>MPPAEVNPAAFSHEQLKQWTDDADTPSAHAFADEWTQTGSALVDAAEALKRASLTSESGWTGEAAEAMRSRLGQISAWSGGTGSLIAAASQTVSRQSEAADVARRAMPDPVPYDPAQMIRDAGGGGLIAMASLPQRLYAQKQKHDAAFEEAVRIVSDRDLVMSAAAREVALFEPPPSLDGSGGNDGTFVDSGDFNGPTGRSEPPGTAGGPDSAGGPGGPGEPGGTGGAGGNGLGGSAPGGNGSGGNGGGATPSGGAPGGVPGGVPGEDGASSGPGLGTTDPGSFSPGDAVPGGATPSTSGLGPPGQQGGGASLGPGFVPGGGGFGNGGSGSGGAGLRGGAGFGGGAGAGGGVGGGAAGSGGQGGPGAGRGAGALPPVSPGPLGAEAAARAAGARAPAGMGGMPVGSGQREEDTEHKRPEFLQEPDPDSIFDSDVLTAPSVIGGPDDE</sequence>
<evidence type="ECO:0000313" key="2">
    <source>
        <dbReference type="EMBL" id="OLF08635.1"/>
    </source>
</evidence>
<feature type="compositionally biased region" description="Low complexity" evidence="1">
    <location>
        <begin position="380"/>
        <end position="397"/>
    </location>
</feature>
<dbReference type="STRING" id="1912961.BU204_34045"/>
<name>A0A1Q8C2P1_9PSEU</name>
<dbReference type="InterPro" id="IPR038332">
    <property type="entry name" value="PPE_sf"/>
</dbReference>
<comment type="caution">
    <text evidence="2">The sequence shown here is derived from an EMBL/GenBank/DDBJ whole genome shotgun (WGS) entry which is preliminary data.</text>
</comment>
<feature type="compositionally biased region" description="Low complexity" evidence="1">
    <location>
        <begin position="291"/>
        <end position="301"/>
    </location>
</feature>
<reference evidence="2 3" key="1">
    <citation type="submission" date="2016-12" db="EMBL/GenBank/DDBJ databases">
        <title>The draft genome sequence of Actinophytocola sp. 11-183.</title>
        <authorList>
            <person name="Wang W."/>
            <person name="Yuan L."/>
        </authorList>
    </citation>
    <scope>NUCLEOTIDE SEQUENCE [LARGE SCALE GENOMIC DNA]</scope>
    <source>
        <strain evidence="2 3">11-183</strain>
    </source>
</reference>
<feature type="region of interest" description="Disordered" evidence="1">
    <location>
        <begin position="173"/>
        <end position="447"/>
    </location>
</feature>
<dbReference type="AlphaFoldDB" id="A0A1Q8C2P1"/>
<organism evidence="2 3">
    <name type="scientific">Actinophytocola xanthii</name>
    <dbReference type="NCBI Taxonomy" id="1912961"/>
    <lineage>
        <taxon>Bacteria</taxon>
        <taxon>Bacillati</taxon>
        <taxon>Actinomycetota</taxon>
        <taxon>Actinomycetes</taxon>
        <taxon>Pseudonocardiales</taxon>
        <taxon>Pseudonocardiaceae</taxon>
    </lineage>
</organism>